<sequence length="72" mass="7779">MAFDVLSAHAPNPFEPVSLDKAADEGLNILQSPRVGYFRRSRTIKGKRAPLSCKEMSRHIEGGPGALATLNS</sequence>
<dbReference type="Proteomes" id="UP001190926">
    <property type="component" value="Unassembled WGS sequence"/>
</dbReference>
<accession>A0AAD4JQ79</accession>
<keyword evidence="2" id="KW-1185">Reference proteome</keyword>
<dbReference type="AlphaFoldDB" id="A0AAD4JQ79"/>
<reference evidence="1 2" key="1">
    <citation type="journal article" date="2021" name="Nat. Commun.">
        <title>Incipient diploidization of the medicinal plant Perilla within 10,000 years.</title>
        <authorList>
            <person name="Zhang Y."/>
            <person name="Shen Q."/>
            <person name="Leng L."/>
            <person name="Zhang D."/>
            <person name="Chen S."/>
            <person name="Shi Y."/>
            <person name="Ning Z."/>
            <person name="Chen S."/>
        </authorList>
    </citation>
    <scope>NUCLEOTIDE SEQUENCE [LARGE SCALE GENOMIC DNA]</scope>
    <source>
        <strain evidence="2">cv. PC099</strain>
    </source>
</reference>
<gene>
    <name evidence="1" type="ORF">C2S53_009883</name>
</gene>
<organism evidence="1 2">
    <name type="scientific">Perilla frutescens var. hirtella</name>
    <name type="common">Perilla citriodora</name>
    <name type="synonym">Perilla setoyensis</name>
    <dbReference type="NCBI Taxonomy" id="608512"/>
    <lineage>
        <taxon>Eukaryota</taxon>
        <taxon>Viridiplantae</taxon>
        <taxon>Streptophyta</taxon>
        <taxon>Embryophyta</taxon>
        <taxon>Tracheophyta</taxon>
        <taxon>Spermatophyta</taxon>
        <taxon>Magnoliopsida</taxon>
        <taxon>eudicotyledons</taxon>
        <taxon>Gunneridae</taxon>
        <taxon>Pentapetalae</taxon>
        <taxon>asterids</taxon>
        <taxon>lamiids</taxon>
        <taxon>Lamiales</taxon>
        <taxon>Lamiaceae</taxon>
        <taxon>Nepetoideae</taxon>
        <taxon>Elsholtzieae</taxon>
        <taxon>Perilla</taxon>
    </lineage>
</organism>
<dbReference type="PANTHER" id="PTHR47597:SF1">
    <property type="entry name" value="IS A MEMBER OF THE PF|00364 BIOTIN-REQUIRING ENZYMES FAMILY-RELATED"/>
    <property type="match status" value="1"/>
</dbReference>
<name>A0AAD4JQ79_PERFH</name>
<protein>
    <submittedName>
        <fullName evidence="1">Single hybrid motif superfamily protein</fullName>
    </submittedName>
</protein>
<proteinExistence type="predicted"/>
<comment type="caution">
    <text evidence="1">The sequence shown here is derived from an EMBL/GenBank/DDBJ whole genome shotgun (WGS) entry which is preliminary data.</text>
</comment>
<dbReference type="InterPro" id="IPR053217">
    <property type="entry name" value="ACC_Biotin_Carrier"/>
</dbReference>
<dbReference type="PANTHER" id="PTHR47597">
    <property type="entry name" value="IS A MEMBER OF THE PF|00364 BIOTIN-REQUIRING ENZYMES FAMILY-RELATED"/>
    <property type="match status" value="1"/>
</dbReference>
<dbReference type="EMBL" id="SDAM02000017">
    <property type="protein sequence ID" value="KAH6837576.1"/>
    <property type="molecule type" value="Genomic_DNA"/>
</dbReference>
<evidence type="ECO:0000313" key="1">
    <source>
        <dbReference type="EMBL" id="KAH6837576.1"/>
    </source>
</evidence>
<evidence type="ECO:0000313" key="2">
    <source>
        <dbReference type="Proteomes" id="UP001190926"/>
    </source>
</evidence>